<feature type="chain" id="PRO_5011694312" evidence="2">
    <location>
        <begin position="26"/>
        <end position="270"/>
    </location>
</feature>
<dbReference type="InterPro" id="IPR022448">
    <property type="entry name" value="Quinoprotein_dehydrogenase"/>
</dbReference>
<dbReference type="SUPFAM" id="SSF53850">
    <property type="entry name" value="Periplasmic binding protein-like II"/>
    <property type="match status" value="1"/>
</dbReference>
<dbReference type="NCBIfam" id="TIGR03871">
    <property type="entry name" value="ABC_peri_MoxJ_2"/>
    <property type="match status" value="1"/>
</dbReference>
<dbReference type="Gene3D" id="3.40.190.10">
    <property type="entry name" value="Periplasmic binding protein-like II"/>
    <property type="match status" value="2"/>
</dbReference>
<evidence type="ECO:0000313" key="4">
    <source>
        <dbReference type="EMBL" id="SFV27933.1"/>
    </source>
</evidence>
<evidence type="ECO:0000259" key="3">
    <source>
        <dbReference type="SMART" id="SM00062"/>
    </source>
</evidence>
<keyword evidence="1 2" id="KW-0732">Signal</keyword>
<proteinExistence type="predicted"/>
<feature type="domain" description="Solute-binding protein family 3/N-terminal" evidence="3">
    <location>
        <begin position="27"/>
        <end position="255"/>
    </location>
</feature>
<accession>A0A1I7MZV3</accession>
<dbReference type="PANTHER" id="PTHR35936">
    <property type="entry name" value="MEMBRANE-BOUND LYTIC MUREIN TRANSGLYCOSYLASE F"/>
    <property type="match status" value="1"/>
</dbReference>
<dbReference type="AlphaFoldDB" id="A0A1I7MZV3"/>
<dbReference type="EMBL" id="FPCH01000001">
    <property type="protein sequence ID" value="SFV27933.1"/>
    <property type="molecule type" value="Genomic_DNA"/>
</dbReference>
<feature type="signal peptide" evidence="2">
    <location>
        <begin position="1"/>
        <end position="25"/>
    </location>
</feature>
<dbReference type="STRING" id="51670.SAMN04488557_0884"/>
<keyword evidence="5" id="KW-1185">Reference proteome</keyword>
<evidence type="ECO:0000313" key="5">
    <source>
        <dbReference type="Proteomes" id="UP000199423"/>
    </source>
</evidence>
<dbReference type="OrthoDB" id="176845at2"/>
<name>A0A1I7MZV3_9HYPH</name>
<sequence>MSSRFNRAFLLAIGAVALSAAPSHARELKFCADPNNMPFSNDRGEGFENRIATLIAADMGATATFVWTPEWRGFIRKGLGAGLCDVVPGVPVDFQRVRPTKPYYTASYAFVQPAGTSAPITSFDDASLRGKRIGVQLVGNDGANTPPMTELARRGITNGIKGYMVFGDWSKPDPLLPVVEGIARGDVDISVVWGPVADYYAARQTPPLRVTHISDIPDMTFSISMGVRKPDMALAEEINRSLDRRQADIRNILADYHIQTSAMKKSAAAE</sequence>
<evidence type="ECO:0000256" key="1">
    <source>
        <dbReference type="ARBA" id="ARBA00022729"/>
    </source>
</evidence>
<gene>
    <name evidence="4" type="ORF">SAMN04488557_0884</name>
</gene>
<dbReference type="Proteomes" id="UP000199423">
    <property type="component" value="Unassembled WGS sequence"/>
</dbReference>
<dbReference type="SMART" id="SM00062">
    <property type="entry name" value="PBPb"/>
    <property type="match status" value="1"/>
</dbReference>
<protein>
    <submittedName>
        <fullName evidence="4">Amino acid ABC transporter substrate-binding protein, PAAT family</fullName>
    </submittedName>
</protein>
<dbReference type="Pfam" id="PF00497">
    <property type="entry name" value="SBP_bac_3"/>
    <property type="match status" value="1"/>
</dbReference>
<dbReference type="PANTHER" id="PTHR35936:SF17">
    <property type="entry name" value="ARGININE-BINDING EXTRACELLULAR PROTEIN ARTP"/>
    <property type="match status" value="1"/>
</dbReference>
<evidence type="ECO:0000256" key="2">
    <source>
        <dbReference type="SAM" id="SignalP"/>
    </source>
</evidence>
<reference evidence="5" key="1">
    <citation type="submission" date="2016-10" db="EMBL/GenBank/DDBJ databases">
        <authorList>
            <person name="Varghese N."/>
            <person name="Submissions S."/>
        </authorList>
    </citation>
    <scope>NUCLEOTIDE SEQUENCE [LARGE SCALE GENOMIC DNA]</scope>
    <source>
        <strain evidence="5">DSM 1565</strain>
    </source>
</reference>
<dbReference type="RefSeq" id="WP_092864678.1">
    <property type="nucleotide sequence ID" value="NZ_FPCH01000001.1"/>
</dbReference>
<dbReference type="InterPro" id="IPR001638">
    <property type="entry name" value="Solute-binding_3/MltF_N"/>
</dbReference>
<organism evidence="4 5">
    <name type="scientific">Hyphomicrobium facile</name>
    <dbReference type="NCBI Taxonomy" id="51670"/>
    <lineage>
        <taxon>Bacteria</taxon>
        <taxon>Pseudomonadati</taxon>
        <taxon>Pseudomonadota</taxon>
        <taxon>Alphaproteobacteria</taxon>
        <taxon>Hyphomicrobiales</taxon>
        <taxon>Hyphomicrobiaceae</taxon>
        <taxon>Hyphomicrobium</taxon>
    </lineage>
</organism>